<sequence>MPAVSTETDDEDIRDNDKTYNQEFPVIQEAKALGTKNMEINRKRQGLMKTPKLVNQSFTVSVQDNKFKNGELIAIENARRICRSFIDLGVAIEISATKSQTDLTFIVSGKLNDVLDAKNRIMNQIQAKASTETLSVIFGFQPSLEQVVQAIKELMKEFDIKKLPGREKTAMGNCQCTQEKPFDTSVV</sequence>
<evidence type="ECO:0000259" key="3">
    <source>
        <dbReference type="Pfam" id="PF24668"/>
    </source>
</evidence>
<gene>
    <name evidence="4" type="ORF">CINCED_3A002645</name>
</gene>
<dbReference type="Proteomes" id="UP000325440">
    <property type="component" value="Unassembled WGS sequence"/>
</dbReference>
<keyword evidence="5" id="KW-1185">Reference proteome</keyword>
<evidence type="ECO:0000313" key="5">
    <source>
        <dbReference type="Proteomes" id="UP000325440"/>
    </source>
</evidence>
<proteinExistence type="predicted"/>
<name>A0A5E4MMB9_9HEMI</name>
<protein>
    <submittedName>
        <fullName evidence="4">K Homology domain, type 1</fullName>
    </submittedName>
</protein>
<feature type="domain" description="Vigilin N-terminal KH" evidence="3">
    <location>
        <begin position="76"/>
        <end position="129"/>
    </location>
</feature>
<evidence type="ECO:0000256" key="1">
    <source>
        <dbReference type="ARBA" id="ARBA00022737"/>
    </source>
</evidence>
<evidence type="ECO:0000256" key="2">
    <source>
        <dbReference type="ARBA" id="ARBA00022884"/>
    </source>
</evidence>
<dbReference type="OrthoDB" id="10027144at2759"/>
<evidence type="ECO:0000313" key="4">
    <source>
        <dbReference type="EMBL" id="VVC31972.1"/>
    </source>
</evidence>
<dbReference type="Pfam" id="PF24668">
    <property type="entry name" value="KH_Vigilin"/>
    <property type="match status" value="1"/>
</dbReference>
<keyword evidence="1" id="KW-0677">Repeat</keyword>
<dbReference type="EMBL" id="CABPRJ010000952">
    <property type="protein sequence ID" value="VVC31972.1"/>
    <property type="molecule type" value="Genomic_DNA"/>
</dbReference>
<dbReference type="InterPro" id="IPR057778">
    <property type="entry name" value="KH_Vigilin_N"/>
</dbReference>
<accession>A0A5E4MMB9</accession>
<organism evidence="4 5">
    <name type="scientific">Cinara cedri</name>
    <dbReference type="NCBI Taxonomy" id="506608"/>
    <lineage>
        <taxon>Eukaryota</taxon>
        <taxon>Metazoa</taxon>
        <taxon>Ecdysozoa</taxon>
        <taxon>Arthropoda</taxon>
        <taxon>Hexapoda</taxon>
        <taxon>Insecta</taxon>
        <taxon>Pterygota</taxon>
        <taxon>Neoptera</taxon>
        <taxon>Paraneoptera</taxon>
        <taxon>Hemiptera</taxon>
        <taxon>Sternorrhyncha</taxon>
        <taxon>Aphidomorpha</taxon>
        <taxon>Aphidoidea</taxon>
        <taxon>Aphididae</taxon>
        <taxon>Lachninae</taxon>
        <taxon>Cinara</taxon>
    </lineage>
</organism>
<keyword evidence="2" id="KW-0694">RNA-binding</keyword>
<reference evidence="4 5" key="1">
    <citation type="submission" date="2019-08" db="EMBL/GenBank/DDBJ databases">
        <authorList>
            <person name="Alioto T."/>
            <person name="Alioto T."/>
            <person name="Gomez Garrido J."/>
        </authorList>
    </citation>
    <scope>NUCLEOTIDE SEQUENCE [LARGE SCALE GENOMIC DNA]</scope>
</reference>
<dbReference type="AlphaFoldDB" id="A0A5E4MMB9"/>